<evidence type="ECO:0000256" key="4">
    <source>
        <dbReference type="ARBA" id="ARBA00023125"/>
    </source>
</evidence>
<dbReference type="STRING" id="64791.A0A151WUX8"/>
<keyword evidence="8" id="KW-1185">Reference proteome</keyword>
<gene>
    <name evidence="7" type="ORF">ALC60_09242</name>
</gene>
<keyword evidence="4 5" id="KW-0238">DNA-binding</keyword>
<keyword evidence="2 5" id="KW-0863">Zinc-finger</keyword>
<dbReference type="Proteomes" id="UP000075809">
    <property type="component" value="Unassembled WGS sequence"/>
</dbReference>
<dbReference type="SMART" id="SM00692">
    <property type="entry name" value="DM3"/>
    <property type="match status" value="1"/>
</dbReference>
<dbReference type="InterPro" id="IPR052224">
    <property type="entry name" value="THAP_domain_protein"/>
</dbReference>
<dbReference type="InterPro" id="IPR006612">
    <property type="entry name" value="THAP_Znf"/>
</dbReference>
<evidence type="ECO:0000256" key="2">
    <source>
        <dbReference type="ARBA" id="ARBA00022771"/>
    </source>
</evidence>
<dbReference type="SUPFAM" id="SSF57716">
    <property type="entry name" value="Glucocorticoid receptor-like (DNA-binding domain)"/>
    <property type="match status" value="1"/>
</dbReference>
<organism evidence="7 8">
    <name type="scientific">Mycetomoellerius zeteki</name>
    <dbReference type="NCBI Taxonomy" id="64791"/>
    <lineage>
        <taxon>Eukaryota</taxon>
        <taxon>Metazoa</taxon>
        <taxon>Ecdysozoa</taxon>
        <taxon>Arthropoda</taxon>
        <taxon>Hexapoda</taxon>
        <taxon>Insecta</taxon>
        <taxon>Pterygota</taxon>
        <taxon>Neoptera</taxon>
        <taxon>Endopterygota</taxon>
        <taxon>Hymenoptera</taxon>
        <taxon>Apocrita</taxon>
        <taxon>Aculeata</taxon>
        <taxon>Formicoidea</taxon>
        <taxon>Formicidae</taxon>
        <taxon>Myrmicinae</taxon>
        <taxon>Mycetomoellerius</taxon>
    </lineage>
</organism>
<accession>A0A151WUX8</accession>
<dbReference type="GO" id="GO:0008270">
    <property type="term" value="F:zinc ion binding"/>
    <property type="evidence" value="ECO:0007669"/>
    <property type="project" value="UniProtKB-KW"/>
</dbReference>
<evidence type="ECO:0000256" key="1">
    <source>
        <dbReference type="ARBA" id="ARBA00022723"/>
    </source>
</evidence>
<dbReference type="InterPro" id="IPR038441">
    <property type="entry name" value="THAP_Znf_sf"/>
</dbReference>
<feature type="domain" description="THAP-type" evidence="6">
    <location>
        <begin position="1"/>
        <end position="63"/>
    </location>
</feature>
<protein>
    <recommendedName>
        <fullName evidence="6">THAP-type domain-containing protein</fullName>
    </recommendedName>
</protein>
<dbReference type="PROSITE" id="PS50950">
    <property type="entry name" value="ZF_THAP"/>
    <property type="match status" value="1"/>
</dbReference>
<keyword evidence="3" id="KW-0862">Zinc</keyword>
<feature type="non-terminal residue" evidence="7">
    <location>
        <position position="1"/>
    </location>
</feature>
<keyword evidence="1" id="KW-0479">Metal-binding</keyword>
<dbReference type="EMBL" id="KQ982721">
    <property type="protein sequence ID" value="KYQ51654.1"/>
    <property type="molecule type" value="Genomic_DNA"/>
</dbReference>
<evidence type="ECO:0000256" key="3">
    <source>
        <dbReference type="ARBA" id="ARBA00022833"/>
    </source>
</evidence>
<dbReference type="PANTHER" id="PTHR46927:SF3">
    <property type="entry name" value="THAP-TYPE DOMAIN-CONTAINING PROTEIN"/>
    <property type="match status" value="1"/>
</dbReference>
<evidence type="ECO:0000313" key="8">
    <source>
        <dbReference type="Proteomes" id="UP000075809"/>
    </source>
</evidence>
<dbReference type="PANTHER" id="PTHR46927">
    <property type="entry name" value="AGAP005574-PA"/>
    <property type="match status" value="1"/>
</dbReference>
<evidence type="ECO:0000313" key="7">
    <source>
        <dbReference type="EMBL" id="KYQ51654.1"/>
    </source>
</evidence>
<reference evidence="7 8" key="1">
    <citation type="submission" date="2015-09" db="EMBL/GenBank/DDBJ databases">
        <title>Trachymyrmex zeteki WGS genome.</title>
        <authorList>
            <person name="Nygaard S."/>
            <person name="Hu H."/>
            <person name="Boomsma J."/>
            <person name="Zhang G."/>
        </authorList>
    </citation>
    <scope>NUCLEOTIDE SEQUENCE [LARGE SCALE GENOMIC DNA]</scope>
    <source>
        <strain evidence="7">Tzet28-1</strain>
        <tissue evidence="7">Whole body</tissue>
    </source>
</reference>
<proteinExistence type="predicted"/>
<dbReference type="AlphaFoldDB" id="A0A151WUX8"/>
<evidence type="ECO:0000259" key="6">
    <source>
        <dbReference type="PROSITE" id="PS50950"/>
    </source>
</evidence>
<evidence type="ECO:0000256" key="5">
    <source>
        <dbReference type="PROSITE-ProRule" id="PRU00309"/>
    </source>
</evidence>
<sequence>YFRFPLSREDHLKKWIEAIGQTDLKPSKNHVICSTHFTTDDFMDRPGTSSNRSLLLSCLPSTLT</sequence>
<dbReference type="Gene3D" id="6.20.210.20">
    <property type="entry name" value="THAP domain"/>
    <property type="match status" value="1"/>
</dbReference>
<dbReference type="GO" id="GO:0003677">
    <property type="term" value="F:DNA binding"/>
    <property type="evidence" value="ECO:0007669"/>
    <property type="project" value="UniProtKB-UniRule"/>
</dbReference>
<dbReference type="Pfam" id="PF05485">
    <property type="entry name" value="THAP"/>
    <property type="match status" value="1"/>
</dbReference>
<name>A0A151WUX8_9HYME</name>